<dbReference type="AlphaFoldDB" id="A0A024GEW1"/>
<organism evidence="2 3">
    <name type="scientific">Albugo candida</name>
    <dbReference type="NCBI Taxonomy" id="65357"/>
    <lineage>
        <taxon>Eukaryota</taxon>
        <taxon>Sar</taxon>
        <taxon>Stramenopiles</taxon>
        <taxon>Oomycota</taxon>
        <taxon>Peronosporomycetes</taxon>
        <taxon>Albuginales</taxon>
        <taxon>Albuginaceae</taxon>
        <taxon>Albugo</taxon>
    </lineage>
</organism>
<feature type="compositionally biased region" description="Polar residues" evidence="1">
    <location>
        <begin position="462"/>
        <end position="492"/>
    </location>
</feature>
<feature type="region of interest" description="Disordered" evidence="1">
    <location>
        <begin position="459"/>
        <end position="494"/>
    </location>
</feature>
<name>A0A024GEW1_9STRA</name>
<evidence type="ECO:0000313" key="3">
    <source>
        <dbReference type="Proteomes" id="UP000053237"/>
    </source>
</evidence>
<evidence type="ECO:0000256" key="1">
    <source>
        <dbReference type="SAM" id="MobiDB-lite"/>
    </source>
</evidence>
<dbReference type="InParanoid" id="A0A024GEW1"/>
<dbReference type="OrthoDB" id="108408at2759"/>
<dbReference type="Proteomes" id="UP000053237">
    <property type="component" value="Unassembled WGS sequence"/>
</dbReference>
<feature type="region of interest" description="Disordered" evidence="1">
    <location>
        <begin position="709"/>
        <end position="730"/>
    </location>
</feature>
<comment type="caution">
    <text evidence="2">The sequence shown here is derived from an EMBL/GenBank/DDBJ whole genome shotgun (WGS) entry which is preliminary data.</text>
</comment>
<reference evidence="2 3" key="1">
    <citation type="submission" date="2012-05" db="EMBL/GenBank/DDBJ databases">
        <title>Recombination and specialization in a pathogen metapopulation.</title>
        <authorList>
            <person name="Gardiner A."/>
            <person name="Kemen E."/>
            <person name="Schultz-Larsen T."/>
            <person name="MacLean D."/>
            <person name="Van Oosterhout C."/>
            <person name="Jones J.D.G."/>
        </authorList>
    </citation>
    <scope>NUCLEOTIDE SEQUENCE [LARGE SCALE GENOMIC DNA]</scope>
    <source>
        <strain evidence="2 3">Ac Nc2</strain>
    </source>
</reference>
<proteinExistence type="predicted"/>
<sequence>MFDISLLKEPLEEAIEEMLRAADRSISWHIPDRNDPALKHQGEGSRRLYQQLPGLYESAITELSDNVDLSDDPASTGRFRLLLHEDNTFEYTWKLLRSGKALMKYNLQITGDWSKAVMNRDLLGNEDQHLSLKARKLRFKRSSDYDKENKSWNITLKSLTRNGSDWVSTAEVEKENCVPAFIFSFLYKENGSLHSFGVLAGLTKRLGNKLEAQKSRLQQEKNSWRFGLNYLFETLKQHKEWYSRNQQYVQLNKDLKRAEAHVTSIRSLLSETVCKLELEAGLREAELEGRVGAYKIMFEVTRIISKLSRPLVKLQILKPSDSSISIYCDTFVIDIALSQGEGLLESASLTTVQKDQFKQYPKRDDELMHSLKLLAAGDSSDFMEKVERLINRAELAVKHTDVNLEQLEEDVFAKLSRLSKTQYWDVKRAVDGIQLQFRDPFCCLAVFERPKKRTRFDDVSKNFDNMNSTSADSNDGTITPSNRKGTSTSSPENALDHGEWSCTISFIEWNGEVAFHFSGDRPLFMVGGQARRLATEALGSTTENEINVLDETVYNQFLNWTDLNGKKAVVPLLYFSGDSSQCFVCPSASDAAMQQEFILTTREISDGLQVESFPLLVTNTTETNLASILEVVSQNLFFHSVLLSMFGSPNNLFGHRVSQMDDRVIRAMFRVDVQAPHQVTLKTSDFLTPGKHFLIDFHLKSDMTIDTNIKFNEPADSPKGSETPADEAESTIEQQRQCSPDLECLNFILQKMAFACHSVPLLLYHAMVKVRDGQSKESILSTLLERETSIEEMQETLTPRTLDTEEFEDADLSASIKLEGEEAILDDMMY</sequence>
<gene>
    <name evidence="2" type="ORF">BN9_061790</name>
</gene>
<evidence type="ECO:0000313" key="2">
    <source>
        <dbReference type="EMBL" id="CCI45306.1"/>
    </source>
</evidence>
<dbReference type="EMBL" id="CAIX01000095">
    <property type="protein sequence ID" value="CCI45306.1"/>
    <property type="molecule type" value="Genomic_DNA"/>
</dbReference>
<accession>A0A024GEW1</accession>
<keyword evidence="3" id="KW-1185">Reference proteome</keyword>
<protein>
    <submittedName>
        <fullName evidence="2">Uncharacterized protein</fullName>
    </submittedName>
</protein>